<accession>A0ABP8PVQ6</accession>
<evidence type="ECO:0000313" key="2">
    <source>
        <dbReference type="EMBL" id="GAA4493226.1"/>
    </source>
</evidence>
<feature type="compositionally biased region" description="Basic and acidic residues" evidence="1">
    <location>
        <begin position="319"/>
        <end position="343"/>
    </location>
</feature>
<evidence type="ECO:0000256" key="1">
    <source>
        <dbReference type="SAM" id="MobiDB-lite"/>
    </source>
</evidence>
<name>A0ABP8PVQ6_9BACT</name>
<reference evidence="3" key="1">
    <citation type="journal article" date="2019" name="Int. J. Syst. Evol. Microbiol.">
        <title>The Global Catalogue of Microorganisms (GCM) 10K type strain sequencing project: providing services to taxonomists for standard genome sequencing and annotation.</title>
        <authorList>
            <consortium name="The Broad Institute Genomics Platform"/>
            <consortium name="The Broad Institute Genome Sequencing Center for Infectious Disease"/>
            <person name="Wu L."/>
            <person name="Ma J."/>
        </authorList>
    </citation>
    <scope>NUCLEOTIDE SEQUENCE [LARGE SCALE GENOMIC DNA]</scope>
    <source>
        <strain evidence="3">JCM 17841</strain>
    </source>
</reference>
<keyword evidence="3" id="KW-1185">Reference proteome</keyword>
<organism evidence="2 3">
    <name type="scientific">Hymenobacter ginsengisoli</name>
    <dbReference type="NCBI Taxonomy" id="1051626"/>
    <lineage>
        <taxon>Bacteria</taxon>
        <taxon>Pseudomonadati</taxon>
        <taxon>Bacteroidota</taxon>
        <taxon>Cytophagia</taxon>
        <taxon>Cytophagales</taxon>
        <taxon>Hymenobacteraceae</taxon>
        <taxon>Hymenobacter</taxon>
    </lineage>
</organism>
<dbReference type="RefSeq" id="WP_208133379.1">
    <property type="nucleotide sequence ID" value="NZ_BAABGQ010000002.1"/>
</dbReference>
<feature type="region of interest" description="Disordered" evidence="1">
    <location>
        <begin position="317"/>
        <end position="343"/>
    </location>
</feature>
<evidence type="ECO:0008006" key="4">
    <source>
        <dbReference type="Google" id="ProtNLM"/>
    </source>
</evidence>
<sequence>MYAKLINPKTHGKAAYTNTGSCAQTLNYLQHEAVGEGQEATFFSAESDEVSATQLLQTIDTNVKGLRATESKFYSLVLSPSEQELAHIGSDPDKLKAYTREVMSQYAQNFVLPGGRQLSRQDIKWGAILHQDRTHRGTDPEVVAGTAKAGQKRAGQQAHVHVIVSARDAQQQITLNPGGRRQRFDLMRWQTAAGRQFEQQFGYVAQDHEKLRPTAARTRDTTHDAGRLAMIAERVARINLLVPHPQRLAAEQVQGIAVARQFDKTFYRMLNRVEERARDGRPIDNAVQLLTTGREQAPAAPGQAATALQAVQHLVHRSQGREERTEQVAEKTGRRSAELDIEM</sequence>
<dbReference type="Proteomes" id="UP001501243">
    <property type="component" value="Unassembled WGS sequence"/>
</dbReference>
<dbReference type="EMBL" id="BAABGQ010000002">
    <property type="protein sequence ID" value="GAA4493226.1"/>
    <property type="molecule type" value="Genomic_DNA"/>
</dbReference>
<dbReference type="Pfam" id="PF18976">
    <property type="entry name" value="DUF5712"/>
    <property type="match status" value="1"/>
</dbReference>
<comment type="caution">
    <text evidence="2">The sequence shown here is derived from an EMBL/GenBank/DDBJ whole genome shotgun (WGS) entry which is preliminary data.</text>
</comment>
<evidence type="ECO:0000313" key="3">
    <source>
        <dbReference type="Proteomes" id="UP001501243"/>
    </source>
</evidence>
<protein>
    <recommendedName>
        <fullName evidence="4">Mobilization protein</fullName>
    </recommendedName>
</protein>
<dbReference type="InterPro" id="IPR043766">
    <property type="entry name" value="BfmA-like"/>
</dbReference>
<gene>
    <name evidence="2" type="ORF">GCM10023172_01540</name>
</gene>
<proteinExistence type="predicted"/>